<gene>
    <name evidence="8" type="ORF">SCP_0704350</name>
</gene>
<accession>A0A401GSP1</accession>
<dbReference type="RefSeq" id="XP_027616161.1">
    <property type="nucleotide sequence ID" value="XM_027760360.1"/>
</dbReference>
<keyword evidence="1" id="KW-0540">Nuclease</keyword>
<evidence type="ECO:0000256" key="7">
    <source>
        <dbReference type="SAM" id="MobiDB-lite"/>
    </source>
</evidence>
<feature type="region of interest" description="Disordered" evidence="7">
    <location>
        <begin position="1"/>
        <end position="28"/>
    </location>
</feature>
<dbReference type="GO" id="GO:0005634">
    <property type="term" value="C:nucleus"/>
    <property type="evidence" value="ECO:0007669"/>
    <property type="project" value="TreeGrafter"/>
</dbReference>
<evidence type="ECO:0000256" key="3">
    <source>
        <dbReference type="ARBA" id="ARBA00023239"/>
    </source>
</evidence>
<dbReference type="InParanoid" id="A0A401GSP1"/>
<reference evidence="8 9" key="1">
    <citation type="journal article" date="2018" name="Sci. Rep.">
        <title>Genome sequence of the cauliflower mushroom Sparassis crispa (Hanabiratake) and its association with beneficial usage.</title>
        <authorList>
            <person name="Kiyama R."/>
            <person name="Furutani Y."/>
            <person name="Kawaguchi K."/>
            <person name="Nakanishi T."/>
        </authorList>
    </citation>
    <scope>NUCLEOTIDE SEQUENCE [LARGE SCALE GENOMIC DNA]</scope>
</reference>
<dbReference type="GO" id="GO:0000175">
    <property type="term" value="F:3'-5'-RNA exonuclease activity"/>
    <property type="evidence" value="ECO:0007669"/>
    <property type="project" value="TreeGrafter"/>
</dbReference>
<sequence>MKRGALVPYGSSDEEESAASAPPPKKRRLPELQASLLPQVPADNSALHQGRMRTTPHIEGQFAAYVYVPLVLERSSALYKLLLKAYTLAQNIVPPLHPIGIFNDTDPSDGAKPRATHELHVSLTRPTYLSAHQRDEFKRAVKSMTRAHSEFTASFSMFAELTNDERTRIFLTLEIGAGHAELKALSDTLVPALRSIRQKEFYADPRFHASIAWALLDRSPSTPAPAQDFSSDIQSSTSSTYPLSTSEPTSPSEPVTPLRGSQGSTMPQFPTIPDFPPTLVESLNREFGGTLVSRQVGMFQVGEVCVRIGKEVSRWDLVG</sequence>
<proteinExistence type="predicted"/>
<evidence type="ECO:0000256" key="2">
    <source>
        <dbReference type="ARBA" id="ARBA00022801"/>
    </source>
</evidence>
<dbReference type="Proteomes" id="UP000287166">
    <property type="component" value="Unassembled WGS sequence"/>
</dbReference>
<evidence type="ECO:0000256" key="1">
    <source>
        <dbReference type="ARBA" id="ARBA00022722"/>
    </source>
</evidence>
<dbReference type="AlphaFoldDB" id="A0A401GSP1"/>
<keyword evidence="2" id="KW-0378">Hydrolase</keyword>
<dbReference type="OrthoDB" id="49151at2759"/>
<evidence type="ECO:0000256" key="4">
    <source>
        <dbReference type="ARBA" id="ARBA00023242"/>
    </source>
</evidence>
<dbReference type="EMBL" id="BFAD01000007">
    <property type="protein sequence ID" value="GBE85248.1"/>
    <property type="molecule type" value="Genomic_DNA"/>
</dbReference>
<name>A0A401GSP1_9APHY</name>
<evidence type="ECO:0000313" key="8">
    <source>
        <dbReference type="EMBL" id="GBE85248.1"/>
    </source>
</evidence>
<dbReference type="Pfam" id="PF09749">
    <property type="entry name" value="HVSL"/>
    <property type="match status" value="1"/>
</dbReference>
<organism evidence="8 9">
    <name type="scientific">Sparassis crispa</name>
    <dbReference type="NCBI Taxonomy" id="139825"/>
    <lineage>
        <taxon>Eukaryota</taxon>
        <taxon>Fungi</taxon>
        <taxon>Dikarya</taxon>
        <taxon>Basidiomycota</taxon>
        <taxon>Agaricomycotina</taxon>
        <taxon>Agaricomycetes</taxon>
        <taxon>Polyporales</taxon>
        <taxon>Sparassidaceae</taxon>
        <taxon>Sparassis</taxon>
    </lineage>
</organism>
<keyword evidence="9" id="KW-1185">Reference proteome</keyword>
<keyword evidence="3" id="KW-0456">Lyase</keyword>
<keyword evidence="4" id="KW-0539">Nucleus</keyword>
<dbReference type="STRING" id="139825.A0A401GSP1"/>
<dbReference type="PANTHER" id="PTHR13522">
    <property type="entry name" value="U6 SNRNA PHOSPHODIESTERASE 1"/>
    <property type="match status" value="1"/>
</dbReference>
<feature type="region of interest" description="Disordered" evidence="7">
    <location>
        <begin position="224"/>
        <end position="267"/>
    </location>
</feature>
<dbReference type="GO" id="GO:0034477">
    <property type="term" value="P:U6 snRNA 3'-end processing"/>
    <property type="evidence" value="ECO:0007669"/>
    <property type="project" value="InterPro"/>
</dbReference>
<evidence type="ECO:0000256" key="6">
    <source>
        <dbReference type="ARBA" id="ARBA00030030"/>
    </source>
</evidence>
<dbReference type="Gene3D" id="3.90.1140.10">
    <property type="entry name" value="Cyclic phosphodiesterase"/>
    <property type="match status" value="1"/>
</dbReference>
<dbReference type="GeneID" id="38782165"/>
<dbReference type="GO" id="GO:0016829">
    <property type="term" value="F:lyase activity"/>
    <property type="evidence" value="ECO:0007669"/>
    <property type="project" value="UniProtKB-KW"/>
</dbReference>
<dbReference type="PANTHER" id="PTHR13522:SF3">
    <property type="entry name" value="U6 SNRNA PHOSPHODIESTERASE 1"/>
    <property type="match status" value="1"/>
</dbReference>
<evidence type="ECO:0000313" key="9">
    <source>
        <dbReference type="Proteomes" id="UP000287166"/>
    </source>
</evidence>
<comment type="caution">
    <text evidence="8">The sequence shown here is derived from an EMBL/GenBank/DDBJ whole genome shotgun (WGS) entry which is preliminary data.</text>
</comment>
<dbReference type="InterPro" id="IPR027521">
    <property type="entry name" value="Usb1"/>
</dbReference>
<protein>
    <recommendedName>
        <fullName evidence="5">U6 snRNA phosphodiesterase 1</fullName>
    </recommendedName>
    <alternativeName>
        <fullName evidence="6">3'-5' RNA exonuclease USB1</fullName>
    </alternativeName>
</protein>
<feature type="compositionally biased region" description="Low complexity" evidence="7">
    <location>
        <begin position="227"/>
        <end position="258"/>
    </location>
</feature>
<evidence type="ECO:0000256" key="5">
    <source>
        <dbReference type="ARBA" id="ARBA00029543"/>
    </source>
</evidence>